<dbReference type="PANTHER" id="PTHR35910">
    <property type="entry name" value="2EXR DOMAIN-CONTAINING PROTEIN"/>
    <property type="match status" value="1"/>
</dbReference>
<organism evidence="3 4">
    <name type="scientific">Marssonina brunnea f. sp. multigermtubi (strain MB_m1)</name>
    <name type="common">Marssonina leaf spot fungus</name>
    <dbReference type="NCBI Taxonomy" id="1072389"/>
    <lineage>
        <taxon>Eukaryota</taxon>
        <taxon>Fungi</taxon>
        <taxon>Dikarya</taxon>
        <taxon>Ascomycota</taxon>
        <taxon>Pezizomycotina</taxon>
        <taxon>Leotiomycetes</taxon>
        <taxon>Helotiales</taxon>
        <taxon>Drepanopezizaceae</taxon>
        <taxon>Drepanopeziza</taxon>
    </lineage>
</organism>
<accession>K1WVN0</accession>
<dbReference type="OrthoDB" id="3473305at2759"/>
<protein>
    <recommendedName>
        <fullName evidence="2">2EXR domain-containing protein</fullName>
    </recommendedName>
</protein>
<feature type="compositionally biased region" description="Polar residues" evidence="1">
    <location>
        <begin position="250"/>
        <end position="261"/>
    </location>
</feature>
<proteinExistence type="predicted"/>
<dbReference type="KEGG" id="mbe:MBM_08952"/>
<dbReference type="HOGENOM" id="CLU_1005009_0_0_1"/>
<sequence>MGRSRSKSANKDVSAREEPEFTVFKNLPLELRILIWKESIPEPNIVRINYKYHLRIPDAKPDDFTVCYEIPAILHTNQEARRAAESVYDKAFPKNLGRYVYFDWSRDVLVFRTEIAASRFFGFEMVQPIHMNWTTPPAFKLSAPVEKKLTLLGFERDCYRYHSNALVPYMMPRELEHMGSPSHIVFLREYGCPLQKDSITIRRMKRDWEHNRDQPDSPHAESTYEYPDVSSLNWEQLRQKLNELHKPSTLVASEQPSQSEKTMPEIKPHSAALVVSK</sequence>
<evidence type="ECO:0000259" key="2">
    <source>
        <dbReference type="Pfam" id="PF20150"/>
    </source>
</evidence>
<dbReference type="GeneID" id="18764887"/>
<dbReference type="EMBL" id="JH921454">
    <property type="protein sequence ID" value="EKD12723.1"/>
    <property type="molecule type" value="Genomic_DNA"/>
</dbReference>
<gene>
    <name evidence="3" type="ORF">MBM_08952</name>
</gene>
<dbReference type="AlphaFoldDB" id="K1WVN0"/>
<feature type="compositionally biased region" description="Basic and acidic residues" evidence="1">
    <location>
        <begin position="206"/>
        <end position="219"/>
    </location>
</feature>
<dbReference type="Pfam" id="PF20150">
    <property type="entry name" value="2EXR"/>
    <property type="match status" value="1"/>
</dbReference>
<dbReference type="RefSeq" id="XP_007296841.1">
    <property type="nucleotide sequence ID" value="XM_007296779.1"/>
</dbReference>
<dbReference type="InParanoid" id="K1WVN0"/>
<evidence type="ECO:0000256" key="1">
    <source>
        <dbReference type="SAM" id="MobiDB-lite"/>
    </source>
</evidence>
<dbReference type="Proteomes" id="UP000006753">
    <property type="component" value="Unassembled WGS sequence"/>
</dbReference>
<keyword evidence="4" id="KW-1185">Reference proteome</keyword>
<feature type="region of interest" description="Disordered" evidence="1">
    <location>
        <begin position="205"/>
        <end position="227"/>
    </location>
</feature>
<evidence type="ECO:0000313" key="3">
    <source>
        <dbReference type="EMBL" id="EKD12723.1"/>
    </source>
</evidence>
<feature type="region of interest" description="Disordered" evidence="1">
    <location>
        <begin position="245"/>
        <end position="277"/>
    </location>
</feature>
<reference evidence="3 4" key="1">
    <citation type="journal article" date="2012" name="BMC Genomics">
        <title>Sequencing the genome of Marssonina brunnea reveals fungus-poplar co-evolution.</title>
        <authorList>
            <person name="Zhu S."/>
            <person name="Cao Y.-Z."/>
            <person name="Jiang C."/>
            <person name="Tan B.-Y."/>
            <person name="Wang Z."/>
            <person name="Feng S."/>
            <person name="Zhang L."/>
            <person name="Su X.-H."/>
            <person name="Brejova B."/>
            <person name="Vinar T."/>
            <person name="Xu M."/>
            <person name="Wang M.-X."/>
            <person name="Zhang S.-G."/>
            <person name="Huang M.-R."/>
            <person name="Wu R."/>
            <person name="Zhou Y."/>
        </authorList>
    </citation>
    <scope>NUCLEOTIDE SEQUENCE [LARGE SCALE GENOMIC DNA]</scope>
    <source>
        <strain evidence="3 4">MB_m1</strain>
    </source>
</reference>
<dbReference type="PANTHER" id="PTHR35910:SF6">
    <property type="entry name" value="2EXR DOMAIN-CONTAINING PROTEIN"/>
    <property type="match status" value="1"/>
</dbReference>
<feature type="domain" description="2EXR" evidence="2">
    <location>
        <begin position="21"/>
        <end position="109"/>
    </location>
</feature>
<dbReference type="InterPro" id="IPR045518">
    <property type="entry name" value="2EXR"/>
</dbReference>
<name>K1WVN0_MARBU</name>
<evidence type="ECO:0000313" key="4">
    <source>
        <dbReference type="Proteomes" id="UP000006753"/>
    </source>
</evidence>